<proteinExistence type="predicted"/>
<gene>
    <name evidence="3" type="ORF">GETHLI_28070</name>
</gene>
<dbReference type="EMBL" id="BSDE01000006">
    <property type="protein sequence ID" value="GLH74305.1"/>
    <property type="molecule type" value="Genomic_DNA"/>
</dbReference>
<dbReference type="InterPro" id="IPR001466">
    <property type="entry name" value="Beta-lactam-related"/>
</dbReference>
<dbReference type="RefSeq" id="WP_285576418.1">
    <property type="nucleotide sequence ID" value="NZ_BSDE01000006.1"/>
</dbReference>
<sequence>MRFVPVLMLSAALGGFLQAQAPAFPSAPGATTTAGAMDAYLQTFFKPTAPGAAVLVLKEGQVLLRKSYGLASLELGVPMKPDSIFHVASVGKQFTAAAILRLAEQGQVDVKAPVRRYLPEVPAAWAAITVEHLLTHTSGIDNLWNDPAFQRREREDLSPAQLLAVAQAKPLLYEPGTGFTYATVNYTLLAMIIERQAKQPYAEYVEAQFFKPLSMSHTTFDQTPNLVPGLVQAYVSGPKPAPYISPKLGFGGGSFYSTTEDVARWTLALQQGKVLSPASLKAMTTAFYLKDGGNTHYGYGLRPHGTPANPYLQSNGDIPGFHSEVVYQPKSGVLVTILQNGEGLDISLDSMAKRVAALANGTPLVEPKAVRLSEGELNRLCGQYANGSRIRTIRLEKGRLVSAFPNSPADPISPLSPTECFFDEEPDLRLRFELKDGRPSSVLLTWDDRAPGPVYHRIP</sequence>
<protein>
    <recommendedName>
        <fullName evidence="2">Beta-lactamase-related domain-containing protein</fullName>
    </recommendedName>
</protein>
<keyword evidence="1" id="KW-0732">Signal</keyword>
<feature type="domain" description="Beta-lactamase-related" evidence="2">
    <location>
        <begin position="48"/>
        <end position="354"/>
    </location>
</feature>
<dbReference type="PANTHER" id="PTHR46825:SF9">
    <property type="entry name" value="BETA-LACTAMASE-RELATED DOMAIN-CONTAINING PROTEIN"/>
    <property type="match status" value="1"/>
</dbReference>
<dbReference type="InterPro" id="IPR050491">
    <property type="entry name" value="AmpC-like"/>
</dbReference>
<dbReference type="Pfam" id="PF00144">
    <property type="entry name" value="Beta-lactamase"/>
    <property type="match status" value="1"/>
</dbReference>
<organism evidence="3 4">
    <name type="scientific">Geothrix limicola</name>
    <dbReference type="NCBI Taxonomy" id="2927978"/>
    <lineage>
        <taxon>Bacteria</taxon>
        <taxon>Pseudomonadati</taxon>
        <taxon>Acidobacteriota</taxon>
        <taxon>Holophagae</taxon>
        <taxon>Holophagales</taxon>
        <taxon>Holophagaceae</taxon>
        <taxon>Geothrix</taxon>
    </lineage>
</organism>
<feature type="chain" id="PRO_5045752314" description="Beta-lactamase-related domain-containing protein" evidence="1">
    <location>
        <begin position="22"/>
        <end position="459"/>
    </location>
</feature>
<dbReference type="PANTHER" id="PTHR46825">
    <property type="entry name" value="D-ALANYL-D-ALANINE-CARBOXYPEPTIDASE/ENDOPEPTIDASE AMPH"/>
    <property type="match status" value="1"/>
</dbReference>
<comment type="caution">
    <text evidence="3">The sequence shown here is derived from an EMBL/GenBank/DDBJ whole genome shotgun (WGS) entry which is preliminary data.</text>
</comment>
<dbReference type="SUPFAM" id="SSF56601">
    <property type="entry name" value="beta-lactamase/transpeptidase-like"/>
    <property type="match status" value="1"/>
</dbReference>
<reference evidence="3 4" key="1">
    <citation type="journal article" date="2023" name="Antonie Van Leeuwenhoek">
        <title>Mesoterricola silvestris gen. nov., sp. nov., Mesoterricola sediminis sp. nov., Geothrix oryzae sp. nov., Geothrix edaphica sp. nov., Geothrix rubra sp. nov., and Geothrix limicola sp. nov., six novel members of Acidobacteriota isolated from soils.</title>
        <authorList>
            <person name="Itoh H."/>
            <person name="Sugisawa Y."/>
            <person name="Mise K."/>
            <person name="Xu Z."/>
            <person name="Kuniyasu M."/>
            <person name="Ushijima N."/>
            <person name="Kawano K."/>
            <person name="Kobayashi E."/>
            <person name="Shiratori Y."/>
            <person name="Masuda Y."/>
            <person name="Senoo K."/>
        </authorList>
    </citation>
    <scope>NUCLEOTIDE SEQUENCE [LARGE SCALE GENOMIC DNA]</scope>
    <source>
        <strain evidence="3 4">Red804</strain>
    </source>
</reference>
<dbReference type="Gene3D" id="3.40.710.10">
    <property type="entry name" value="DD-peptidase/beta-lactamase superfamily"/>
    <property type="match status" value="1"/>
</dbReference>
<name>A0ABQ5QHH9_9BACT</name>
<keyword evidence="4" id="KW-1185">Reference proteome</keyword>
<evidence type="ECO:0000313" key="3">
    <source>
        <dbReference type="EMBL" id="GLH74305.1"/>
    </source>
</evidence>
<accession>A0ABQ5QHH9</accession>
<dbReference type="Proteomes" id="UP001165069">
    <property type="component" value="Unassembled WGS sequence"/>
</dbReference>
<evidence type="ECO:0000256" key="1">
    <source>
        <dbReference type="SAM" id="SignalP"/>
    </source>
</evidence>
<dbReference type="InterPro" id="IPR012338">
    <property type="entry name" value="Beta-lactam/transpept-like"/>
</dbReference>
<evidence type="ECO:0000313" key="4">
    <source>
        <dbReference type="Proteomes" id="UP001165069"/>
    </source>
</evidence>
<evidence type="ECO:0000259" key="2">
    <source>
        <dbReference type="Pfam" id="PF00144"/>
    </source>
</evidence>
<feature type="signal peptide" evidence="1">
    <location>
        <begin position="1"/>
        <end position="21"/>
    </location>
</feature>